<proteinExistence type="predicted"/>
<keyword evidence="1" id="KW-0472">Membrane</keyword>
<dbReference type="RefSeq" id="WP_267989631.1">
    <property type="nucleotide sequence ID" value="NZ_JAPJZI010000001.1"/>
</dbReference>
<evidence type="ECO:0000256" key="1">
    <source>
        <dbReference type="SAM" id="Phobius"/>
    </source>
</evidence>
<evidence type="ECO:0008006" key="4">
    <source>
        <dbReference type="Google" id="ProtNLM"/>
    </source>
</evidence>
<comment type="caution">
    <text evidence="2">The sequence shown here is derived from an EMBL/GenBank/DDBJ whole genome shotgun (WGS) entry which is preliminary data.</text>
</comment>
<accession>A0A9X3UGG1</accession>
<dbReference type="EMBL" id="JAPJZI010000001">
    <property type="protein sequence ID" value="MDA5398195.1"/>
    <property type="molecule type" value="Genomic_DNA"/>
</dbReference>
<gene>
    <name evidence="2" type="ORF">OQ273_06365</name>
</gene>
<feature type="transmembrane region" description="Helical" evidence="1">
    <location>
        <begin position="21"/>
        <end position="41"/>
    </location>
</feature>
<keyword evidence="3" id="KW-1185">Reference proteome</keyword>
<evidence type="ECO:0000313" key="3">
    <source>
        <dbReference type="Proteomes" id="UP001151234"/>
    </source>
</evidence>
<keyword evidence="1" id="KW-0812">Transmembrane</keyword>
<protein>
    <recommendedName>
        <fullName evidence="4">Transmembrane anchored protein</fullName>
    </recommendedName>
</protein>
<evidence type="ECO:0000313" key="2">
    <source>
        <dbReference type="EMBL" id="MDA5398195.1"/>
    </source>
</evidence>
<keyword evidence="1" id="KW-1133">Transmembrane helix</keyword>
<sequence length="250" mass="27704">MNQTIPSTSPGEYEPLISPELIRKVLICIAVLGVLTILLSIGGRWMGQRMATAGFSTETAPVALRIGDQHLELPANTIRFESQRVDGDYERIEAYVSWPALEGYSRAQSAIFNGSGNAHQLVFLTMSERAMPLDMSERLTSVYSRLTTDQAIPGQHGLTEYEFDANTRYAGEYLYIGDRPGQSKFVVRCLRSEGLPNGARACMRDVNIAPDLTLTYRFSHRLLPEWQTLDRSITSFVKGALAAGNKRPAA</sequence>
<organism evidence="2 3">
    <name type="scientific">Hoeflea prorocentri</name>
    <dbReference type="NCBI Taxonomy" id="1922333"/>
    <lineage>
        <taxon>Bacteria</taxon>
        <taxon>Pseudomonadati</taxon>
        <taxon>Pseudomonadota</taxon>
        <taxon>Alphaproteobacteria</taxon>
        <taxon>Hyphomicrobiales</taxon>
        <taxon>Rhizobiaceae</taxon>
        <taxon>Hoeflea</taxon>
    </lineage>
</organism>
<name>A0A9X3UGG1_9HYPH</name>
<dbReference type="Proteomes" id="UP001151234">
    <property type="component" value="Unassembled WGS sequence"/>
</dbReference>
<reference evidence="2" key="1">
    <citation type="submission" date="2022-11" db="EMBL/GenBank/DDBJ databases">
        <title>Draft genome sequence of Hoeflea poritis E7-10 and Hoeflea prorocentri PM5-8, separated from scleractinian coral Porites lutea and marine dinoflagellate.</title>
        <authorList>
            <person name="Zhang G."/>
            <person name="Wei Q."/>
            <person name="Cai L."/>
        </authorList>
    </citation>
    <scope>NUCLEOTIDE SEQUENCE</scope>
    <source>
        <strain evidence="2">PM5-8</strain>
    </source>
</reference>
<dbReference type="AlphaFoldDB" id="A0A9X3UGG1"/>